<keyword evidence="5" id="KW-0997">Cell inner membrane</keyword>
<dbReference type="PROSITE" id="PS52015">
    <property type="entry name" value="TONB_CTD"/>
    <property type="match status" value="1"/>
</dbReference>
<evidence type="ECO:0000313" key="11">
    <source>
        <dbReference type="EMBL" id="CAL2104092.1"/>
    </source>
</evidence>
<keyword evidence="9" id="KW-0472">Membrane</keyword>
<keyword evidence="4" id="KW-1003">Cell membrane</keyword>
<dbReference type="InterPro" id="IPR006260">
    <property type="entry name" value="TonB/TolA_C"/>
</dbReference>
<dbReference type="InterPro" id="IPR037682">
    <property type="entry name" value="TonB_C"/>
</dbReference>
<keyword evidence="6" id="KW-0812">Transmembrane</keyword>
<keyword evidence="3" id="KW-0813">Transport</keyword>
<evidence type="ECO:0000256" key="6">
    <source>
        <dbReference type="ARBA" id="ARBA00022692"/>
    </source>
</evidence>
<dbReference type="EMBL" id="CAXJIO010000015">
    <property type="protein sequence ID" value="CAL2104092.1"/>
    <property type="molecule type" value="Genomic_DNA"/>
</dbReference>
<keyword evidence="12" id="KW-1185">Reference proteome</keyword>
<keyword evidence="8" id="KW-1133">Transmembrane helix</keyword>
<comment type="caution">
    <text evidence="11">The sequence shown here is derived from an EMBL/GenBank/DDBJ whole genome shotgun (WGS) entry which is preliminary data.</text>
</comment>
<dbReference type="PROSITE" id="PS51257">
    <property type="entry name" value="PROKAR_LIPOPROTEIN"/>
    <property type="match status" value="1"/>
</dbReference>
<evidence type="ECO:0000256" key="7">
    <source>
        <dbReference type="ARBA" id="ARBA00022927"/>
    </source>
</evidence>
<dbReference type="SUPFAM" id="SSF74653">
    <property type="entry name" value="TolA/TonB C-terminal domain"/>
    <property type="match status" value="1"/>
</dbReference>
<evidence type="ECO:0000256" key="1">
    <source>
        <dbReference type="ARBA" id="ARBA00004383"/>
    </source>
</evidence>
<evidence type="ECO:0000256" key="2">
    <source>
        <dbReference type="ARBA" id="ARBA00006555"/>
    </source>
</evidence>
<evidence type="ECO:0000256" key="3">
    <source>
        <dbReference type="ARBA" id="ARBA00022448"/>
    </source>
</evidence>
<dbReference type="PANTHER" id="PTHR33446">
    <property type="entry name" value="PROTEIN TONB-RELATED"/>
    <property type="match status" value="1"/>
</dbReference>
<evidence type="ECO:0000313" key="12">
    <source>
        <dbReference type="Proteomes" id="UP001497527"/>
    </source>
</evidence>
<evidence type="ECO:0000256" key="9">
    <source>
        <dbReference type="ARBA" id="ARBA00023136"/>
    </source>
</evidence>
<evidence type="ECO:0000259" key="10">
    <source>
        <dbReference type="PROSITE" id="PS52015"/>
    </source>
</evidence>
<gene>
    <name evidence="11" type="ORF">T190423A01A_60029</name>
</gene>
<keyword evidence="7" id="KW-0653">Protein transport</keyword>
<dbReference type="RefSeq" id="WP_348718347.1">
    <property type="nucleotide sequence ID" value="NZ_CAXJIO010000015.1"/>
</dbReference>
<dbReference type="PANTHER" id="PTHR33446:SF2">
    <property type="entry name" value="PROTEIN TONB"/>
    <property type="match status" value="1"/>
</dbReference>
<dbReference type="InterPro" id="IPR051045">
    <property type="entry name" value="TonB-dependent_transducer"/>
</dbReference>
<organism evidence="11 12">
    <name type="scientific">Tenacibaculum polynesiense</name>
    <dbReference type="NCBI Taxonomy" id="3137857"/>
    <lineage>
        <taxon>Bacteria</taxon>
        <taxon>Pseudomonadati</taxon>
        <taxon>Bacteroidota</taxon>
        <taxon>Flavobacteriia</taxon>
        <taxon>Flavobacteriales</taxon>
        <taxon>Flavobacteriaceae</taxon>
        <taxon>Tenacibaculum</taxon>
    </lineage>
</organism>
<evidence type="ECO:0000256" key="5">
    <source>
        <dbReference type="ARBA" id="ARBA00022519"/>
    </source>
</evidence>
<name>A0ABP1F6W5_9FLAO</name>
<sequence>MKPFYSTAIAVMLSLACYSQTEQCTTPDETVIDPNSITKCSVEDVKKALEDINDKEVSVKYRKKRNRVNSNSMSSTKSVSAQQNTQLVSQIELKKDVLSSVHKIPFHLVEEIPLFKNCENVPLMKQSKCFEKQMSKHIINNFNYPQEALSNKIEGRILVQFTINEEGEVVDIRKKGPEGTEILKNEAVRLISKLPKFIAGKHNGNNVKVKYGLPITFKLPKS</sequence>
<dbReference type="Proteomes" id="UP001497527">
    <property type="component" value="Unassembled WGS sequence"/>
</dbReference>
<feature type="domain" description="TonB C-terminal" evidence="10">
    <location>
        <begin position="129"/>
        <end position="222"/>
    </location>
</feature>
<comment type="subcellular location">
    <subcellularLocation>
        <location evidence="1">Cell inner membrane</location>
        <topology evidence="1">Single-pass membrane protein</topology>
        <orientation evidence="1">Periplasmic side</orientation>
    </subcellularLocation>
</comment>
<comment type="similarity">
    <text evidence="2">Belongs to the TonB family.</text>
</comment>
<dbReference type="Gene3D" id="3.30.1150.10">
    <property type="match status" value="1"/>
</dbReference>
<evidence type="ECO:0000256" key="8">
    <source>
        <dbReference type="ARBA" id="ARBA00022989"/>
    </source>
</evidence>
<dbReference type="NCBIfam" id="TIGR01352">
    <property type="entry name" value="tonB_Cterm"/>
    <property type="match status" value="1"/>
</dbReference>
<evidence type="ECO:0000256" key="4">
    <source>
        <dbReference type="ARBA" id="ARBA00022475"/>
    </source>
</evidence>
<protein>
    <submittedName>
        <fullName evidence="11">Periplasmic protein TonB</fullName>
    </submittedName>
</protein>
<reference evidence="11 12" key="1">
    <citation type="submission" date="2024-05" db="EMBL/GenBank/DDBJ databases">
        <authorList>
            <person name="Duchaud E."/>
        </authorList>
    </citation>
    <scope>NUCLEOTIDE SEQUENCE [LARGE SCALE GENOMIC DNA]</scope>
    <source>
        <strain evidence="11">Ena-SAMPLE-TAB-13-05-2024-13:56:06:370-140308</strain>
    </source>
</reference>
<proteinExistence type="inferred from homology"/>
<dbReference type="Pfam" id="PF03544">
    <property type="entry name" value="TonB_C"/>
    <property type="match status" value="1"/>
</dbReference>
<accession>A0ABP1F6W5</accession>